<feature type="region of interest" description="Disordered" evidence="1">
    <location>
        <begin position="324"/>
        <end position="348"/>
    </location>
</feature>
<proteinExistence type="predicted"/>
<evidence type="ECO:0000256" key="1">
    <source>
        <dbReference type="SAM" id="MobiDB-lite"/>
    </source>
</evidence>
<dbReference type="Proteomes" id="UP000245764">
    <property type="component" value="Chromosome 1"/>
</dbReference>
<organism evidence="2 3">
    <name type="scientific">Zymoseptoria tritici ST99CH_1E4</name>
    <dbReference type="NCBI Taxonomy" id="1276532"/>
    <lineage>
        <taxon>Eukaryota</taxon>
        <taxon>Fungi</taxon>
        <taxon>Dikarya</taxon>
        <taxon>Ascomycota</taxon>
        <taxon>Pezizomycotina</taxon>
        <taxon>Dothideomycetes</taxon>
        <taxon>Dothideomycetidae</taxon>
        <taxon>Mycosphaerellales</taxon>
        <taxon>Mycosphaerellaceae</taxon>
        <taxon>Zymoseptoria</taxon>
    </lineage>
</organism>
<dbReference type="EMBL" id="LT854253">
    <property type="protein sequence ID" value="SMR42893.1"/>
    <property type="molecule type" value="Genomic_DNA"/>
</dbReference>
<evidence type="ECO:0000313" key="3">
    <source>
        <dbReference type="Proteomes" id="UP000245764"/>
    </source>
</evidence>
<gene>
    <name evidence="2" type="ORF">ZT1E4_G1671</name>
</gene>
<reference evidence="3" key="1">
    <citation type="submission" date="2017-05" db="EMBL/GenBank/DDBJ databases">
        <authorList>
            <person name="Song R."/>
            <person name="Chenine A.L."/>
            <person name="Ruprecht R.M."/>
        </authorList>
    </citation>
    <scope>NUCLEOTIDE SEQUENCE [LARGE SCALE GENOMIC DNA]</scope>
</reference>
<protein>
    <submittedName>
        <fullName evidence="2">Uncharacterized protein</fullName>
    </submittedName>
</protein>
<name>A0A2H1FNH8_ZYMTR</name>
<sequence>MAATGLSAGLAWVLPVRPDKLGPHLKNFEEAVPTLHALRLCHRYGRGADVHITKLPAELELLIEGFIIHPFKCSTEWGRIARWEDDFKCFESRCSPLFHLAGASSLDCIYDDFTFCGSVACEPYGGSNEDCRTLCKNSETDPCEVCKTRSSEGVCEKSCHGRELEESESFLSECAVWIDLHFESRHEWDERVCKTEVDKMNATLRKHFGLEVTFTETRTYVPERDNWPMHKNYKWHDENHIQTTICHLTMPRPKPPAHEWLSSDMEDSTGSFCIEGTQTLAVNMESHISNAAIKQRFQKATNYLRLEPSPHTSQHYSELRPTLEPHATSSDTATDPNEKNEKAIQDEPKLEWPKLVLMLSTWSSGHCH</sequence>
<feature type="compositionally biased region" description="Basic and acidic residues" evidence="1">
    <location>
        <begin position="336"/>
        <end position="348"/>
    </location>
</feature>
<evidence type="ECO:0000313" key="2">
    <source>
        <dbReference type="EMBL" id="SMR42893.1"/>
    </source>
</evidence>
<dbReference type="AlphaFoldDB" id="A0A2H1FNH8"/>
<accession>A0A2H1FNH8</accession>